<dbReference type="InterPro" id="IPR001789">
    <property type="entry name" value="Sig_transdc_resp-reg_receiver"/>
</dbReference>
<evidence type="ECO:0000313" key="4">
    <source>
        <dbReference type="Proteomes" id="UP000237819"/>
    </source>
</evidence>
<dbReference type="RefSeq" id="WP_105338258.1">
    <property type="nucleotide sequence ID" value="NZ_PUHZ01000024.1"/>
</dbReference>
<sequence length="305" mass="33629">MPTVLIVDDTPVDLVLLEGILKKDPQNKIAKATHGMSALELLQDLSDEVDVVVTDLNMPEMNGLELVNRMQSIYPQIPVVLTTAHGSEDLAVEALQQGAACYVPKTHLADRLVATVQQVRAMCAAERNYERLTQAMTKADFEFRLTNDPVLCERLVEMMQQIAGSMGLCEASNQVRLGMALEGALFSAYYRGNLELDLDQLEALQLDQPEAIALVQERRSSEPYASRVLHVQASLSREEGSFVIRHEGPGIDAASIPEPNDPRALDKLGNRGLVLMQAFMDEVTFDEDGATITMTKRRQPAVARV</sequence>
<dbReference type="SMART" id="SM00448">
    <property type="entry name" value="REC"/>
    <property type="match status" value="1"/>
</dbReference>
<dbReference type="PROSITE" id="PS50110">
    <property type="entry name" value="RESPONSE_REGULATORY"/>
    <property type="match status" value="1"/>
</dbReference>
<evidence type="ECO:0000259" key="2">
    <source>
        <dbReference type="PROSITE" id="PS50110"/>
    </source>
</evidence>
<dbReference type="PANTHER" id="PTHR45566:SF1">
    <property type="entry name" value="HTH-TYPE TRANSCRIPTIONAL REGULATOR YHJB-RELATED"/>
    <property type="match status" value="1"/>
</dbReference>
<comment type="caution">
    <text evidence="3">The sequence shown here is derived from an EMBL/GenBank/DDBJ whole genome shotgun (WGS) entry which is preliminary data.</text>
</comment>
<dbReference type="AlphaFoldDB" id="A0A2S8GF06"/>
<dbReference type="CDD" id="cd16936">
    <property type="entry name" value="HATPase_RsbW-like"/>
    <property type="match status" value="1"/>
</dbReference>
<dbReference type="PANTHER" id="PTHR45566">
    <property type="entry name" value="HTH-TYPE TRANSCRIPTIONAL REGULATOR YHJB-RELATED"/>
    <property type="match status" value="1"/>
</dbReference>
<dbReference type="Gene3D" id="3.30.565.10">
    <property type="entry name" value="Histidine kinase-like ATPase, C-terminal domain"/>
    <property type="match status" value="1"/>
</dbReference>
<feature type="domain" description="Response regulatory" evidence="2">
    <location>
        <begin position="3"/>
        <end position="120"/>
    </location>
</feature>
<dbReference type="Proteomes" id="UP000237819">
    <property type="component" value="Unassembled WGS sequence"/>
</dbReference>
<evidence type="ECO:0000313" key="3">
    <source>
        <dbReference type="EMBL" id="PQO43046.1"/>
    </source>
</evidence>
<protein>
    <recommendedName>
        <fullName evidence="2">Response regulatory domain-containing protein</fullName>
    </recommendedName>
</protein>
<dbReference type="InterPro" id="IPR003594">
    <property type="entry name" value="HATPase_dom"/>
</dbReference>
<dbReference type="InterPro" id="IPR011006">
    <property type="entry name" value="CheY-like_superfamily"/>
</dbReference>
<feature type="modified residue" description="4-aspartylphosphate" evidence="1">
    <location>
        <position position="55"/>
    </location>
</feature>
<dbReference type="Gene3D" id="3.40.50.2300">
    <property type="match status" value="1"/>
</dbReference>
<proteinExistence type="predicted"/>
<reference evidence="3 4" key="1">
    <citation type="submission" date="2018-02" db="EMBL/GenBank/DDBJ databases">
        <title>Comparative genomes isolates from brazilian mangrove.</title>
        <authorList>
            <person name="Araujo J.E."/>
            <person name="Taketani R.G."/>
            <person name="Silva M.C.P."/>
            <person name="Loureco M.V."/>
            <person name="Andreote F.D."/>
        </authorList>
    </citation>
    <scope>NUCLEOTIDE SEQUENCE [LARGE SCALE GENOMIC DNA]</scope>
    <source>
        <strain evidence="3 4">Nap-Phe MGV</strain>
    </source>
</reference>
<dbReference type="Pfam" id="PF00072">
    <property type="entry name" value="Response_reg"/>
    <property type="match status" value="1"/>
</dbReference>
<name>A0A2S8GF06_9BACT</name>
<dbReference type="GO" id="GO:0000160">
    <property type="term" value="P:phosphorelay signal transduction system"/>
    <property type="evidence" value="ECO:0007669"/>
    <property type="project" value="InterPro"/>
</dbReference>
<dbReference type="SUPFAM" id="SSF52172">
    <property type="entry name" value="CheY-like"/>
    <property type="match status" value="1"/>
</dbReference>
<dbReference type="InterPro" id="IPR036890">
    <property type="entry name" value="HATPase_C_sf"/>
</dbReference>
<accession>A0A2S8GF06</accession>
<dbReference type="InterPro" id="IPR051015">
    <property type="entry name" value="EvgA-like"/>
</dbReference>
<organism evidence="3 4">
    <name type="scientific">Blastopirellula marina</name>
    <dbReference type="NCBI Taxonomy" id="124"/>
    <lineage>
        <taxon>Bacteria</taxon>
        <taxon>Pseudomonadati</taxon>
        <taxon>Planctomycetota</taxon>
        <taxon>Planctomycetia</taxon>
        <taxon>Pirellulales</taxon>
        <taxon>Pirellulaceae</taxon>
        <taxon>Blastopirellula</taxon>
    </lineage>
</organism>
<dbReference type="CDD" id="cd00156">
    <property type="entry name" value="REC"/>
    <property type="match status" value="1"/>
</dbReference>
<dbReference type="EMBL" id="PUHZ01000024">
    <property type="protein sequence ID" value="PQO43046.1"/>
    <property type="molecule type" value="Genomic_DNA"/>
</dbReference>
<evidence type="ECO:0000256" key="1">
    <source>
        <dbReference type="PROSITE-ProRule" id="PRU00169"/>
    </source>
</evidence>
<dbReference type="Pfam" id="PF13581">
    <property type="entry name" value="HATPase_c_2"/>
    <property type="match status" value="1"/>
</dbReference>
<keyword evidence="1" id="KW-0597">Phosphoprotein</keyword>
<dbReference type="OrthoDB" id="9770645at2"/>
<gene>
    <name evidence="3" type="ORF">C5Y93_25355</name>
</gene>